<keyword evidence="4" id="KW-1185">Reference proteome</keyword>
<dbReference type="AlphaFoldDB" id="S8DY65"/>
<dbReference type="eggNOG" id="ENOG502SCR3">
    <property type="taxonomic scope" value="Eukaryota"/>
</dbReference>
<evidence type="ECO:0000313" key="3">
    <source>
        <dbReference type="EMBL" id="EPS96083.1"/>
    </source>
</evidence>
<dbReference type="SUPFAM" id="SSF50685">
    <property type="entry name" value="Barwin-like endoglucanases"/>
    <property type="match status" value="1"/>
</dbReference>
<dbReference type="Proteomes" id="UP000015241">
    <property type="component" value="Unassembled WGS sequence"/>
</dbReference>
<dbReference type="Gene3D" id="2.40.40.10">
    <property type="entry name" value="RlpA-like domain"/>
    <property type="match status" value="1"/>
</dbReference>
<dbReference type="PANTHER" id="PTHR31836">
    <property type="match status" value="1"/>
</dbReference>
<feature type="signal peptide" evidence="2">
    <location>
        <begin position="1"/>
        <end position="24"/>
    </location>
</feature>
<keyword evidence="1 2" id="KW-0732">Signal</keyword>
<protein>
    <recommendedName>
        <fullName evidence="5">Barwin domain-containing protein</fullName>
    </recommendedName>
</protein>
<dbReference type="EMBL" id="KE504195">
    <property type="protein sequence ID" value="EPS96083.1"/>
    <property type="molecule type" value="Genomic_DNA"/>
</dbReference>
<accession>S8DY65</accession>
<sequence length="126" mass="13811">MRAGYVPSSRCPVFLLICLQATYYEVGGAAGAFGYHDSDSGHVVAISHSIYGSGSNCNQWIHIKNMKNDKAQYGKTRDRCSGCGQYDIVRLDLSPSLFQGLGEPLGKGVFGIEWHFMAKGWSPEFP</sequence>
<evidence type="ECO:0000256" key="2">
    <source>
        <dbReference type="SAM" id="SignalP"/>
    </source>
</evidence>
<dbReference type="InterPro" id="IPR036908">
    <property type="entry name" value="RlpA-like_sf"/>
</dbReference>
<gene>
    <name evidence="3" type="ORF">FOMPIDRAFT_61739</name>
</gene>
<dbReference type="STRING" id="743788.S8DY65"/>
<reference evidence="3 4" key="1">
    <citation type="journal article" date="2012" name="Science">
        <title>The Paleozoic origin of enzymatic lignin decomposition reconstructed from 31 fungal genomes.</title>
        <authorList>
            <person name="Floudas D."/>
            <person name="Binder M."/>
            <person name="Riley R."/>
            <person name="Barry K."/>
            <person name="Blanchette R.A."/>
            <person name="Henrissat B."/>
            <person name="Martinez A.T."/>
            <person name="Otillar R."/>
            <person name="Spatafora J.W."/>
            <person name="Yadav J.S."/>
            <person name="Aerts A."/>
            <person name="Benoit I."/>
            <person name="Boyd A."/>
            <person name="Carlson A."/>
            <person name="Copeland A."/>
            <person name="Coutinho P.M."/>
            <person name="de Vries R.P."/>
            <person name="Ferreira P."/>
            <person name="Findley K."/>
            <person name="Foster B."/>
            <person name="Gaskell J."/>
            <person name="Glotzer D."/>
            <person name="Gorecki P."/>
            <person name="Heitman J."/>
            <person name="Hesse C."/>
            <person name="Hori C."/>
            <person name="Igarashi K."/>
            <person name="Jurgens J.A."/>
            <person name="Kallen N."/>
            <person name="Kersten P."/>
            <person name="Kohler A."/>
            <person name="Kuees U."/>
            <person name="Kumar T.K.A."/>
            <person name="Kuo A."/>
            <person name="LaButti K."/>
            <person name="Larrondo L.F."/>
            <person name="Lindquist E."/>
            <person name="Ling A."/>
            <person name="Lombard V."/>
            <person name="Lucas S."/>
            <person name="Lundell T."/>
            <person name="Martin R."/>
            <person name="McLaughlin D.J."/>
            <person name="Morgenstern I."/>
            <person name="Morin E."/>
            <person name="Murat C."/>
            <person name="Nagy L.G."/>
            <person name="Nolan M."/>
            <person name="Ohm R.A."/>
            <person name="Patyshakuliyeva A."/>
            <person name="Rokas A."/>
            <person name="Ruiz-Duenas F.J."/>
            <person name="Sabat G."/>
            <person name="Salamov A."/>
            <person name="Samejima M."/>
            <person name="Schmutz J."/>
            <person name="Slot J.C."/>
            <person name="St John F."/>
            <person name="Stenlid J."/>
            <person name="Sun H."/>
            <person name="Sun S."/>
            <person name="Syed K."/>
            <person name="Tsang A."/>
            <person name="Wiebenga A."/>
            <person name="Young D."/>
            <person name="Pisabarro A."/>
            <person name="Eastwood D.C."/>
            <person name="Martin F."/>
            <person name="Cullen D."/>
            <person name="Grigoriev I.V."/>
            <person name="Hibbett D.S."/>
        </authorList>
    </citation>
    <scope>NUCLEOTIDE SEQUENCE</scope>
    <source>
        <strain evidence="4">FP-58527</strain>
    </source>
</reference>
<evidence type="ECO:0008006" key="5">
    <source>
        <dbReference type="Google" id="ProtNLM"/>
    </source>
</evidence>
<feature type="chain" id="PRO_5004562613" description="Barwin domain-containing protein" evidence="2">
    <location>
        <begin position="25"/>
        <end position="126"/>
    </location>
</feature>
<evidence type="ECO:0000313" key="4">
    <source>
        <dbReference type="Proteomes" id="UP000015241"/>
    </source>
</evidence>
<proteinExistence type="predicted"/>
<evidence type="ECO:0000256" key="1">
    <source>
        <dbReference type="ARBA" id="ARBA00022729"/>
    </source>
</evidence>
<dbReference type="OrthoDB" id="406505at2759"/>
<dbReference type="InParanoid" id="S8DY65"/>
<dbReference type="PANTHER" id="PTHR31836:SF27">
    <property type="entry name" value="RLPA-LIKE PROTEIN DOUBLE-PSI BETA-BARREL DOMAIN-CONTAINING PROTEIN"/>
    <property type="match status" value="1"/>
</dbReference>
<organism evidence="3 4">
    <name type="scientific">Fomitopsis schrenkii</name>
    <name type="common">Brown rot fungus</name>
    <dbReference type="NCBI Taxonomy" id="2126942"/>
    <lineage>
        <taxon>Eukaryota</taxon>
        <taxon>Fungi</taxon>
        <taxon>Dikarya</taxon>
        <taxon>Basidiomycota</taxon>
        <taxon>Agaricomycotina</taxon>
        <taxon>Agaricomycetes</taxon>
        <taxon>Polyporales</taxon>
        <taxon>Fomitopsis</taxon>
    </lineage>
</organism>
<dbReference type="InterPro" id="IPR051477">
    <property type="entry name" value="Expansin_CellWall"/>
</dbReference>
<name>S8DY65_FOMSC</name>
<dbReference type="HOGENOM" id="CLU_047639_6_1_1"/>
<dbReference type="CDD" id="cd22191">
    <property type="entry name" value="DPBB_RlpA_EXP_N-like"/>
    <property type="match status" value="1"/>
</dbReference>